<dbReference type="AlphaFoldDB" id="A0AAV5T6I8"/>
<dbReference type="EMBL" id="BTSX01000003">
    <property type="protein sequence ID" value="GMS91126.1"/>
    <property type="molecule type" value="Genomic_DNA"/>
</dbReference>
<proteinExistence type="predicted"/>
<evidence type="ECO:0008006" key="3">
    <source>
        <dbReference type="Google" id="ProtNLM"/>
    </source>
</evidence>
<feature type="non-terminal residue" evidence="1">
    <location>
        <position position="110"/>
    </location>
</feature>
<keyword evidence="2" id="KW-1185">Reference proteome</keyword>
<reference evidence="1" key="1">
    <citation type="submission" date="2023-10" db="EMBL/GenBank/DDBJ databases">
        <title>Genome assembly of Pristionchus species.</title>
        <authorList>
            <person name="Yoshida K."/>
            <person name="Sommer R.J."/>
        </authorList>
    </citation>
    <scope>NUCLEOTIDE SEQUENCE</scope>
    <source>
        <strain evidence="1">RS0144</strain>
    </source>
</reference>
<evidence type="ECO:0000313" key="2">
    <source>
        <dbReference type="Proteomes" id="UP001432027"/>
    </source>
</evidence>
<evidence type="ECO:0000313" key="1">
    <source>
        <dbReference type="EMBL" id="GMS91126.1"/>
    </source>
</evidence>
<comment type="caution">
    <text evidence="1">The sequence shown here is derived from an EMBL/GenBank/DDBJ whole genome shotgun (WGS) entry which is preliminary data.</text>
</comment>
<name>A0AAV5T6I8_9BILA</name>
<dbReference type="Proteomes" id="UP001432027">
    <property type="component" value="Unassembled WGS sequence"/>
</dbReference>
<accession>A0AAV5T6I8</accession>
<gene>
    <name evidence="1" type="ORF">PENTCL1PPCAC_13301</name>
</gene>
<feature type="non-terminal residue" evidence="1">
    <location>
        <position position="1"/>
    </location>
</feature>
<sequence>KDRLRLRLTCLAFEKLVANTHAGYLKKVDIMAHKSLYGLPPRFMFIIDQVTFQFKHTGFEKGVQLRHRLFSGASVETLNFIRVNDIFIPFLRQFTSNITTEKILAPIKGY</sequence>
<organism evidence="1 2">
    <name type="scientific">Pristionchus entomophagus</name>
    <dbReference type="NCBI Taxonomy" id="358040"/>
    <lineage>
        <taxon>Eukaryota</taxon>
        <taxon>Metazoa</taxon>
        <taxon>Ecdysozoa</taxon>
        <taxon>Nematoda</taxon>
        <taxon>Chromadorea</taxon>
        <taxon>Rhabditida</taxon>
        <taxon>Rhabditina</taxon>
        <taxon>Diplogasteromorpha</taxon>
        <taxon>Diplogasteroidea</taxon>
        <taxon>Neodiplogasteridae</taxon>
        <taxon>Pristionchus</taxon>
    </lineage>
</organism>
<protein>
    <recommendedName>
        <fullName evidence="3">Ribosomal protein</fullName>
    </recommendedName>
</protein>